<dbReference type="Proteomes" id="UP001186944">
    <property type="component" value="Unassembled WGS sequence"/>
</dbReference>
<evidence type="ECO:0000313" key="4">
    <source>
        <dbReference type="Proteomes" id="UP001186944"/>
    </source>
</evidence>
<keyword evidence="2" id="KW-0472">Membrane</keyword>
<evidence type="ECO:0000256" key="2">
    <source>
        <dbReference type="SAM" id="Phobius"/>
    </source>
</evidence>
<name>A0AA88YDG3_PINIB</name>
<feature type="compositionally biased region" description="Basic residues" evidence="1">
    <location>
        <begin position="221"/>
        <end position="230"/>
    </location>
</feature>
<feature type="compositionally biased region" description="Basic and acidic residues" evidence="1">
    <location>
        <begin position="231"/>
        <end position="245"/>
    </location>
</feature>
<feature type="compositionally biased region" description="Basic and acidic residues" evidence="1">
    <location>
        <begin position="327"/>
        <end position="348"/>
    </location>
</feature>
<accession>A0AA88YDG3</accession>
<sequence>MLGVIGCACGISVLFQGLGVFSVSWIVVTSSNNSFTDCHLGLLWSQCDKDALVTFTNVTDPSNAVVGLQLSSFIIILLTTITFLIYASVCICDEDEEGGKAQVRLVVILTSITFLIYASLCICDEDEEGGKAQVICIICSCVIYVLTGEDSNHPDERHDPRLCLSILIISGCIGSAGEQTDASMGWSFYVSLTAGCYIIVKTIFSYIVACLALNSRHKPVRRRRRRKRRRIPSEAYKDNSVHTEDVTTPSKTVELTVPHTVNGVSSQKTESQDLKTNTGVKDKSVSSQNVERQDLHIINTDTGVSSSQKAESLDLNTDTVVPSQNIERQDHDMDTGVSSQKEDAPRNV</sequence>
<keyword evidence="2" id="KW-0812">Transmembrane</keyword>
<feature type="transmembrane region" description="Helical" evidence="2">
    <location>
        <begin position="103"/>
        <end position="120"/>
    </location>
</feature>
<evidence type="ECO:0000256" key="1">
    <source>
        <dbReference type="SAM" id="MobiDB-lite"/>
    </source>
</evidence>
<feature type="compositionally biased region" description="Polar residues" evidence="1">
    <location>
        <begin position="299"/>
        <end position="326"/>
    </location>
</feature>
<comment type="caution">
    <text evidence="3">The sequence shown here is derived from an EMBL/GenBank/DDBJ whole genome shotgun (WGS) entry which is preliminary data.</text>
</comment>
<keyword evidence="4" id="KW-1185">Reference proteome</keyword>
<feature type="transmembrane region" description="Helical" evidence="2">
    <location>
        <begin position="189"/>
        <end position="214"/>
    </location>
</feature>
<proteinExistence type="predicted"/>
<keyword evidence="2" id="KW-1133">Transmembrane helix</keyword>
<feature type="transmembrane region" description="Helical" evidence="2">
    <location>
        <begin position="7"/>
        <end position="27"/>
    </location>
</feature>
<feature type="region of interest" description="Disordered" evidence="1">
    <location>
        <begin position="221"/>
        <end position="348"/>
    </location>
</feature>
<dbReference type="AlphaFoldDB" id="A0AA88YDG3"/>
<evidence type="ECO:0000313" key="3">
    <source>
        <dbReference type="EMBL" id="KAK3103045.1"/>
    </source>
</evidence>
<reference evidence="3" key="1">
    <citation type="submission" date="2019-08" db="EMBL/GenBank/DDBJ databases">
        <title>The improved chromosome-level genome for the pearl oyster Pinctada fucata martensii using PacBio sequencing and Hi-C.</title>
        <authorList>
            <person name="Zheng Z."/>
        </authorList>
    </citation>
    <scope>NUCLEOTIDE SEQUENCE</scope>
    <source>
        <strain evidence="3">ZZ-2019</strain>
        <tissue evidence="3">Adductor muscle</tissue>
    </source>
</reference>
<dbReference type="EMBL" id="VSWD01000005">
    <property type="protein sequence ID" value="KAK3103045.1"/>
    <property type="molecule type" value="Genomic_DNA"/>
</dbReference>
<protein>
    <submittedName>
        <fullName evidence="3">Uncharacterized protein</fullName>
    </submittedName>
</protein>
<feature type="transmembrane region" description="Helical" evidence="2">
    <location>
        <begin position="70"/>
        <end position="91"/>
    </location>
</feature>
<gene>
    <name evidence="3" type="ORF">FSP39_016012</name>
</gene>
<organism evidence="3 4">
    <name type="scientific">Pinctada imbricata</name>
    <name type="common">Atlantic pearl-oyster</name>
    <name type="synonym">Pinctada martensii</name>
    <dbReference type="NCBI Taxonomy" id="66713"/>
    <lineage>
        <taxon>Eukaryota</taxon>
        <taxon>Metazoa</taxon>
        <taxon>Spiralia</taxon>
        <taxon>Lophotrochozoa</taxon>
        <taxon>Mollusca</taxon>
        <taxon>Bivalvia</taxon>
        <taxon>Autobranchia</taxon>
        <taxon>Pteriomorphia</taxon>
        <taxon>Pterioida</taxon>
        <taxon>Pterioidea</taxon>
        <taxon>Pteriidae</taxon>
        <taxon>Pinctada</taxon>
    </lineage>
</organism>
<feature type="compositionally biased region" description="Polar residues" evidence="1">
    <location>
        <begin position="262"/>
        <end position="290"/>
    </location>
</feature>